<protein>
    <recommendedName>
        <fullName evidence="3">Retrotransposon gag domain-containing protein</fullName>
    </recommendedName>
</protein>
<reference evidence="1 2" key="1">
    <citation type="submission" date="2024-04" db="EMBL/GenBank/DDBJ databases">
        <authorList>
            <person name="Fracassetti M."/>
        </authorList>
    </citation>
    <scope>NUCLEOTIDE SEQUENCE [LARGE SCALE GENOMIC DNA]</scope>
</reference>
<sequence>MVLCWILNSIEKDIRRSVLQHEVAQTLWDELKQRFGSCNALRLANLKGDIDRFKQGSLSVTQYYVHLKGLWEEYLQFNPIVDCDCLIARVRPCAAVEAFKERQETEYLIKFIRGLRPEFDVVQTQLLMMKSLPSVQAAVDDILQHEQKLKSDKGYPNRSVH</sequence>
<evidence type="ECO:0008006" key="3">
    <source>
        <dbReference type="Google" id="ProtNLM"/>
    </source>
</evidence>
<proteinExistence type="predicted"/>
<dbReference type="Proteomes" id="UP001497516">
    <property type="component" value="Chromosome 4"/>
</dbReference>
<name>A0AAV2E3N7_9ROSI</name>
<gene>
    <name evidence="1" type="ORF">LTRI10_LOCUS21741</name>
</gene>
<accession>A0AAV2E3N7</accession>
<organism evidence="1 2">
    <name type="scientific">Linum trigynum</name>
    <dbReference type="NCBI Taxonomy" id="586398"/>
    <lineage>
        <taxon>Eukaryota</taxon>
        <taxon>Viridiplantae</taxon>
        <taxon>Streptophyta</taxon>
        <taxon>Embryophyta</taxon>
        <taxon>Tracheophyta</taxon>
        <taxon>Spermatophyta</taxon>
        <taxon>Magnoliopsida</taxon>
        <taxon>eudicotyledons</taxon>
        <taxon>Gunneridae</taxon>
        <taxon>Pentapetalae</taxon>
        <taxon>rosids</taxon>
        <taxon>fabids</taxon>
        <taxon>Malpighiales</taxon>
        <taxon>Linaceae</taxon>
        <taxon>Linum</taxon>
    </lineage>
</organism>
<evidence type="ECO:0000313" key="2">
    <source>
        <dbReference type="Proteomes" id="UP001497516"/>
    </source>
</evidence>
<keyword evidence="2" id="KW-1185">Reference proteome</keyword>
<dbReference type="PANTHER" id="PTHR37610">
    <property type="entry name" value="CCHC-TYPE DOMAIN-CONTAINING PROTEIN"/>
    <property type="match status" value="1"/>
</dbReference>
<dbReference type="AlphaFoldDB" id="A0AAV2E3N7"/>
<evidence type="ECO:0000313" key="1">
    <source>
        <dbReference type="EMBL" id="CAL1380287.1"/>
    </source>
</evidence>
<dbReference type="PANTHER" id="PTHR37610:SF97">
    <property type="entry name" value="RETROTRANSPOSON GAG DOMAIN-CONTAINING PROTEIN"/>
    <property type="match status" value="1"/>
</dbReference>
<dbReference type="EMBL" id="OZ034817">
    <property type="protein sequence ID" value="CAL1380287.1"/>
    <property type="molecule type" value="Genomic_DNA"/>
</dbReference>